<dbReference type="GO" id="GO:0042173">
    <property type="term" value="P:regulation of sporulation resulting in formation of a cellular spore"/>
    <property type="evidence" value="ECO:0007669"/>
    <property type="project" value="InterPro"/>
</dbReference>
<dbReference type="Gene3D" id="1.10.10.10">
    <property type="entry name" value="Winged helix-like DNA-binding domain superfamily/Winged helix DNA-binding domain"/>
    <property type="match status" value="1"/>
</dbReference>
<dbReference type="GO" id="GO:0005509">
    <property type="term" value="F:calcium ion binding"/>
    <property type="evidence" value="ECO:0007669"/>
    <property type="project" value="InterPro"/>
</dbReference>
<evidence type="ECO:0000313" key="2">
    <source>
        <dbReference type="Proteomes" id="UP000190973"/>
    </source>
</evidence>
<comment type="caution">
    <text evidence="1">The sequence shown here is derived from an EMBL/GenBank/DDBJ whole genome shotgun (WGS) entry which is preliminary data.</text>
</comment>
<dbReference type="GO" id="GO:0005737">
    <property type="term" value="C:cytoplasm"/>
    <property type="evidence" value="ECO:0007669"/>
    <property type="project" value="InterPro"/>
</dbReference>
<dbReference type="GO" id="GO:0003677">
    <property type="term" value="F:DNA binding"/>
    <property type="evidence" value="ECO:0007669"/>
    <property type="project" value="InterPro"/>
</dbReference>
<sequence length="48" mass="5623">MYESTKEVSCDKWLKHELYTIHNDKGKPTNSEFIAIIADKLRLKNKVS</sequence>
<reference evidence="1 2" key="1">
    <citation type="submission" date="2016-05" db="EMBL/GenBank/DDBJ databases">
        <title>Microbial solvent formation.</title>
        <authorList>
            <person name="Poehlein A."/>
            <person name="Montoya Solano J.D."/>
            <person name="Flitsch S."/>
            <person name="Krabben P."/>
            <person name="Duerre P."/>
            <person name="Daniel R."/>
        </authorList>
    </citation>
    <scope>NUCLEOTIDE SEQUENCE [LARGE SCALE GENOMIC DNA]</scope>
    <source>
        <strain evidence="1 2">DSM 53</strain>
    </source>
</reference>
<dbReference type="InterPro" id="IPR016032">
    <property type="entry name" value="Sig_transdc_resp-reg_C-effctor"/>
</dbReference>
<dbReference type="Proteomes" id="UP000190973">
    <property type="component" value="Unassembled WGS sequence"/>
</dbReference>
<gene>
    <name evidence="1" type="primary">spo0A_2</name>
    <name evidence="1" type="ORF">CLBCK_07680</name>
</gene>
<name>A0A1S8SEG1_CLOBE</name>
<dbReference type="RefSeq" id="WP_431520790.1">
    <property type="nucleotide sequence ID" value="NZ_JABTAE010000001.1"/>
</dbReference>
<proteinExistence type="predicted"/>
<dbReference type="InterPro" id="IPR036388">
    <property type="entry name" value="WH-like_DNA-bd_sf"/>
</dbReference>
<protein>
    <submittedName>
        <fullName evidence="1">Stage 0 sporulation protein A</fullName>
    </submittedName>
</protein>
<dbReference type="EMBL" id="LZZI01000008">
    <property type="protein sequence ID" value="OOM63956.1"/>
    <property type="molecule type" value="Genomic_DNA"/>
</dbReference>
<evidence type="ECO:0000313" key="1">
    <source>
        <dbReference type="EMBL" id="OOM63956.1"/>
    </source>
</evidence>
<organism evidence="1 2">
    <name type="scientific">Clostridium beijerinckii</name>
    <name type="common">Clostridium MP</name>
    <dbReference type="NCBI Taxonomy" id="1520"/>
    <lineage>
        <taxon>Bacteria</taxon>
        <taxon>Bacillati</taxon>
        <taxon>Bacillota</taxon>
        <taxon>Clostridia</taxon>
        <taxon>Eubacteriales</taxon>
        <taxon>Clostridiaceae</taxon>
        <taxon>Clostridium</taxon>
    </lineage>
</organism>
<dbReference type="AlphaFoldDB" id="A0A1S8SEG1"/>
<dbReference type="SUPFAM" id="SSF46894">
    <property type="entry name" value="C-terminal effector domain of the bipartite response regulators"/>
    <property type="match status" value="1"/>
</dbReference>
<accession>A0A1S8SEG1</accession>
<dbReference type="GO" id="GO:0003700">
    <property type="term" value="F:DNA-binding transcription factor activity"/>
    <property type="evidence" value="ECO:0007669"/>
    <property type="project" value="InterPro"/>
</dbReference>